<comment type="caution">
    <text evidence="1">The sequence shown here is derived from an EMBL/GenBank/DDBJ whole genome shotgun (WGS) entry which is preliminary data.</text>
</comment>
<evidence type="ECO:0000313" key="1">
    <source>
        <dbReference type="EMBL" id="TKI08081.1"/>
    </source>
</evidence>
<organism evidence="1 2">
    <name type="scientific">Martelella alba</name>
    <dbReference type="NCBI Taxonomy" id="2590451"/>
    <lineage>
        <taxon>Bacteria</taxon>
        <taxon>Pseudomonadati</taxon>
        <taxon>Pseudomonadota</taxon>
        <taxon>Alphaproteobacteria</taxon>
        <taxon>Hyphomicrobiales</taxon>
        <taxon>Aurantimonadaceae</taxon>
        <taxon>Martelella</taxon>
    </lineage>
</organism>
<proteinExistence type="predicted"/>
<accession>A0ABY2SQR8</accession>
<dbReference type="Proteomes" id="UP000305202">
    <property type="component" value="Unassembled WGS sequence"/>
</dbReference>
<name>A0ABY2SQR8_9HYPH</name>
<reference evidence="1 2" key="1">
    <citation type="submission" date="2019-04" db="EMBL/GenBank/DDBJ databases">
        <authorList>
            <person name="Li M."/>
            <person name="Gao C."/>
        </authorList>
    </citation>
    <scope>NUCLEOTIDE SEQUENCE [LARGE SCALE GENOMIC DNA]</scope>
    <source>
        <strain evidence="1 2">BGMRC 2031</strain>
    </source>
</reference>
<dbReference type="RefSeq" id="WP_136988354.1">
    <property type="nucleotide sequence ID" value="NZ_SZPQ01000002.1"/>
</dbReference>
<evidence type="ECO:0000313" key="2">
    <source>
        <dbReference type="Proteomes" id="UP000305202"/>
    </source>
</evidence>
<keyword evidence="2" id="KW-1185">Reference proteome</keyword>
<protein>
    <submittedName>
        <fullName evidence="1">Uncharacterized protein</fullName>
    </submittedName>
</protein>
<dbReference type="EMBL" id="SZPQ01000002">
    <property type="protein sequence ID" value="TKI08081.1"/>
    <property type="molecule type" value="Genomic_DNA"/>
</dbReference>
<sequence>MYSLSKITPAFCHEASRPGSAETRTVFVHRGILPIAKMHNEPVCGLSVGSAQNRLAVPARPTGMAYHADGQAPLANASGPSARRHADARFKPYTLCGRLAAPATCHAGDTGENADADLFALARREAAGLVNCRFIAGKYGITDPAKMLALHQASLQTGAIGKVLAEGGNCRDIIQSHGIDNPAMQRLMQAFMMTFHCLPAIAKGVSATEVIIKHGIYHKQEQRRLYIVAKAYRAAKAARGGLVPPKVPKVIDLLNLGFHPVQ</sequence>
<gene>
    <name evidence="1" type="ORF">FCN80_02715</name>
</gene>